<proteinExistence type="predicted"/>
<evidence type="ECO:0000313" key="4">
    <source>
        <dbReference type="Proteomes" id="UP000694421"/>
    </source>
</evidence>
<evidence type="ECO:0000256" key="1">
    <source>
        <dbReference type="SAM" id="MobiDB-lite"/>
    </source>
</evidence>
<sequence length="161" mass="17683">MTDNEYSGNGTPVSAVAATTGLSTSISFLTTSNQDVEATFTMTQTQNSEGGTSGTTEESEVEGLHSALMFGVPAALLLVLSLLLVTFLVRRRKQKQTKQEELGSENCKSPIFEEDTPSVMEIEMEELDKWMNSLKRNDECDYLPPLKEEKDGNANPSDYES</sequence>
<dbReference type="AlphaFoldDB" id="A0A8D0DJ12"/>
<dbReference type="Pfam" id="PF15102">
    <property type="entry name" value="TMEM154"/>
    <property type="match status" value="1"/>
</dbReference>
<dbReference type="PANTHER" id="PTHR36526:SF1">
    <property type="entry name" value="TRANSMEMBRANE PROTEIN 154"/>
    <property type="match status" value="1"/>
</dbReference>
<dbReference type="GeneTree" id="ENSGT00390000016183"/>
<reference evidence="3" key="1">
    <citation type="submission" date="2025-08" db="UniProtKB">
        <authorList>
            <consortium name="Ensembl"/>
        </authorList>
    </citation>
    <scope>IDENTIFICATION</scope>
</reference>
<organism evidence="3 4">
    <name type="scientific">Salvator merianae</name>
    <name type="common">Argentine black and white tegu</name>
    <name type="synonym">Tupinambis merianae</name>
    <dbReference type="NCBI Taxonomy" id="96440"/>
    <lineage>
        <taxon>Eukaryota</taxon>
        <taxon>Metazoa</taxon>
        <taxon>Chordata</taxon>
        <taxon>Craniata</taxon>
        <taxon>Vertebrata</taxon>
        <taxon>Euteleostomi</taxon>
        <taxon>Lepidosauria</taxon>
        <taxon>Squamata</taxon>
        <taxon>Bifurcata</taxon>
        <taxon>Unidentata</taxon>
        <taxon>Episquamata</taxon>
        <taxon>Laterata</taxon>
        <taxon>Teiioidea</taxon>
        <taxon>Teiidae</taxon>
        <taxon>Salvator</taxon>
    </lineage>
</organism>
<keyword evidence="2" id="KW-1133">Transmembrane helix</keyword>
<dbReference type="InterPro" id="IPR053087">
    <property type="entry name" value="TMEM154-like"/>
</dbReference>
<dbReference type="InterPro" id="IPR028064">
    <property type="entry name" value="TMEM154"/>
</dbReference>
<keyword evidence="2" id="KW-0472">Membrane</keyword>
<feature type="region of interest" description="Disordered" evidence="1">
    <location>
        <begin position="93"/>
        <end position="113"/>
    </location>
</feature>
<evidence type="ECO:0000256" key="2">
    <source>
        <dbReference type="SAM" id="Phobius"/>
    </source>
</evidence>
<dbReference type="Proteomes" id="UP000694421">
    <property type="component" value="Unplaced"/>
</dbReference>
<dbReference type="PANTHER" id="PTHR36526">
    <property type="entry name" value="TRANSMEMBRANE PROTEIN 154"/>
    <property type="match status" value="1"/>
</dbReference>
<reference evidence="3" key="2">
    <citation type="submission" date="2025-09" db="UniProtKB">
        <authorList>
            <consortium name="Ensembl"/>
        </authorList>
    </citation>
    <scope>IDENTIFICATION</scope>
</reference>
<keyword evidence="4" id="KW-1185">Reference proteome</keyword>
<dbReference type="OMA" id="SERPACC"/>
<accession>A0A8D0DJ12</accession>
<feature type="region of interest" description="Disordered" evidence="1">
    <location>
        <begin position="141"/>
        <end position="161"/>
    </location>
</feature>
<name>A0A8D0DJ12_SALMN</name>
<evidence type="ECO:0000313" key="3">
    <source>
        <dbReference type="Ensembl" id="ENSSMRP00000001311.1"/>
    </source>
</evidence>
<feature type="transmembrane region" description="Helical" evidence="2">
    <location>
        <begin position="67"/>
        <end position="89"/>
    </location>
</feature>
<protein>
    <submittedName>
        <fullName evidence="3">Transmembrane protein 154</fullName>
    </submittedName>
</protein>
<keyword evidence="2" id="KW-0812">Transmembrane</keyword>
<dbReference type="Ensembl" id="ENSSMRT00000001584.1">
    <property type="protein sequence ID" value="ENSSMRP00000001311.1"/>
    <property type="gene ID" value="ENSSMRG00000001154.1"/>
</dbReference>